<protein>
    <submittedName>
        <fullName evidence="1">Uncharacterized protein</fullName>
    </submittedName>
</protein>
<proteinExistence type="predicted"/>
<evidence type="ECO:0000313" key="2">
    <source>
        <dbReference type="Proteomes" id="UP001215712"/>
    </source>
</evidence>
<evidence type="ECO:0000313" key="1">
    <source>
        <dbReference type="EMBL" id="KAJ5726811.1"/>
    </source>
</evidence>
<sequence>MSILLEVVGGNVTITEEVMRRIIESRDDSSKIYRMLFARLGEKVLITEDLLIHASYYCGGYDTQVLCTLLEQHRPLDLQLAWEGIWKADCDNFYGASDVFLEYTDLEVTEDLLESIIEEEAQYGKPNDDLLNCLLVYAMERYIPISFHGRSMEIILEWLSLTVILRILEHNSAHPITEEMINAARKNADPYEAIWVLYSILGRN</sequence>
<keyword evidence="2" id="KW-1185">Reference proteome</keyword>
<gene>
    <name evidence="1" type="ORF">N7493_005838</name>
</gene>
<dbReference type="EMBL" id="JAQJAN010000007">
    <property type="protein sequence ID" value="KAJ5726811.1"/>
    <property type="molecule type" value="Genomic_DNA"/>
</dbReference>
<reference evidence="1" key="2">
    <citation type="submission" date="2023-01" db="EMBL/GenBank/DDBJ databases">
        <authorList>
            <person name="Petersen C."/>
        </authorList>
    </citation>
    <scope>NUCLEOTIDE SEQUENCE</scope>
    <source>
        <strain evidence="1">IBT 17514</strain>
    </source>
</reference>
<accession>A0AAD6HLZ6</accession>
<dbReference type="Proteomes" id="UP001215712">
    <property type="component" value="Unassembled WGS sequence"/>
</dbReference>
<comment type="caution">
    <text evidence="1">The sequence shown here is derived from an EMBL/GenBank/DDBJ whole genome shotgun (WGS) entry which is preliminary data.</text>
</comment>
<reference evidence="1" key="1">
    <citation type="journal article" date="2023" name="IMA Fungus">
        <title>Comparative genomic study of the Penicillium genus elucidates a diverse pangenome and 15 lateral gene transfer events.</title>
        <authorList>
            <person name="Petersen C."/>
            <person name="Sorensen T."/>
            <person name="Nielsen M.R."/>
            <person name="Sondergaard T.E."/>
            <person name="Sorensen J.L."/>
            <person name="Fitzpatrick D.A."/>
            <person name="Frisvad J.C."/>
            <person name="Nielsen K.L."/>
        </authorList>
    </citation>
    <scope>NUCLEOTIDE SEQUENCE</scope>
    <source>
        <strain evidence="1">IBT 17514</strain>
    </source>
</reference>
<name>A0AAD6HLZ6_9EURO</name>
<dbReference type="AlphaFoldDB" id="A0AAD6HLZ6"/>
<organism evidence="1 2">
    <name type="scientific">Penicillium malachiteum</name>
    <dbReference type="NCBI Taxonomy" id="1324776"/>
    <lineage>
        <taxon>Eukaryota</taxon>
        <taxon>Fungi</taxon>
        <taxon>Dikarya</taxon>
        <taxon>Ascomycota</taxon>
        <taxon>Pezizomycotina</taxon>
        <taxon>Eurotiomycetes</taxon>
        <taxon>Eurotiomycetidae</taxon>
        <taxon>Eurotiales</taxon>
        <taxon>Aspergillaceae</taxon>
        <taxon>Penicillium</taxon>
    </lineage>
</organism>